<proteinExistence type="predicted"/>
<dbReference type="Proteomes" id="UP000006094">
    <property type="component" value="Chromosome"/>
</dbReference>
<dbReference type="AlphaFoldDB" id="K0AY08"/>
<keyword evidence="2" id="KW-1185">Reference proteome</keyword>
<dbReference type="KEGG" id="cad:Curi_c05880"/>
<dbReference type="EMBL" id="CP003326">
    <property type="protein sequence ID" value="AFS77662.1"/>
    <property type="molecule type" value="Genomic_DNA"/>
</dbReference>
<reference evidence="1 2" key="1">
    <citation type="journal article" date="2012" name="PLoS ONE">
        <title>The purine-utilizing bacterium Clostridium acidurici 9a: a genome-guided metabolic reconsideration.</title>
        <authorList>
            <person name="Hartwich K."/>
            <person name="Poehlein A."/>
            <person name="Daniel R."/>
        </authorList>
    </citation>
    <scope>NUCLEOTIDE SEQUENCE [LARGE SCALE GENOMIC DNA]</scope>
    <source>
        <strain evidence="2">ATCC 7906 / DSM 604 / BCRC 14475 / CIP 104303 / KCTC 5404 / NCIMB 10678 / 9a</strain>
    </source>
</reference>
<gene>
    <name evidence="1" type="ordered locus">Curi_c05880</name>
</gene>
<protein>
    <submittedName>
        <fullName evidence="1">Uncharacterized protein</fullName>
    </submittedName>
</protein>
<accession>K0AY08</accession>
<name>K0AY08_GOTA9</name>
<organism evidence="1 2">
    <name type="scientific">Gottschalkia acidurici (strain ATCC 7906 / DSM 604 / BCRC 14475 / CIP 104303 / KCTC 5404 / NCIMB 10678 / 9a)</name>
    <name type="common">Clostridium acidurici</name>
    <dbReference type="NCBI Taxonomy" id="1128398"/>
    <lineage>
        <taxon>Bacteria</taxon>
        <taxon>Bacillati</taxon>
        <taxon>Bacillota</taxon>
        <taxon>Tissierellia</taxon>
        <taxon>Tissierellales</taxon>
        <taxon>Gottschalkiaceae</taxon>
        <taxon>Gottschalkia</taxon>
    </lineage>
</organism>
<dbReference type="RefSeq" id="WP_014966799.1">
    <property type="nucleotide sequence ID" value="NC_018664.1"/>
</dbReference>
<evidence type="ECO:0000313" key="2">
    <source>
        <dbReference type="Proteomes" id="UP000006094"/>
    </source>
</evidence>
<sequence>MYSGIYYFLKLYENYDAEIIALKYDVDKVYIDGLKGDWNKTNESMKKVDSQYKKVSKELDKN</sequence>
<evidence type="ECO:0000313" key="1">
    <source>
        <dbReference type="EMBL" id="AFS77662.1"/>
    </source>
</evidence>
<dbReference type="HOGENOM" id="CLU_2895923_0_0_9"/>